<name>A0AAW9RBT8_9HYPH</name>
<dbReference type="PANTHER" id="PTHR15887:SF1">
    <property type="entry name" value="TRANSMEMBRANE PROTEIN 69"/>
    <property type="match status" value="1"/>
</dbReference>
<keyword evidence="3" id="KW-1185">Reference proteome</keyword>
<evidence type="ECO:0000313" key="2">
    <source>
        <dbReference type="EMBL" id="MEJ8570972.1"/>
    </source>
</evidence>
<feature type="transmembrane region" description="Helical" evidence="1">
    <location>
        <begin position="92"/>
        <end position="119"/>
    </location>
</feature>
<gene>
    <name evidence="2" type="ORF">V3328_05785</name>
</gene>
<comment type="caution">
    <text evidence="2">The sequence shown here is derived from an EMBL/GenBank/DDBJ whole genome shotgun (WGS) entry which is preliminary data.</text>
</comment>
<dbReference type="AlphaFoldDB" id="A0AAW9RBT8"/>
<feature type="transmembrane region" description="Helical" evidence="1">
    <location>
        <begin position="140"/>
        <end position="159"/>
    </location>
</feature>
<proteinExistence type="predicted"/>
<organism evidence="2 3">
    <name type="scientific">Microbaculum marinum</name>
    <dbReference type="NCBI Taxonomy" id="1764581"/>
    <lineage>
        <taxon>Bacteria</taxon>
        <taxon>Pseudomonadati</taxon>
        <taxon>Pseudomonadota</taxon>
        <taxon>Alphaproteobacteria</taxon>
        <taxon>Hyphomicrobiales</taxon>
        <taxon>Tepidamorphaceae</taxon>
        <taxon>Microbaculum</taxon>
    </lineage>
</organism>
<dbReference type="Pfam" id="PF11911">
    <property type="entry name" value="DUF3429"/>
    <property type="match status" value="1"/>
</dbReference>
<feature type="transmembrane region" description="Helical" evidence="1">
    <location>
        <begin position="20"/>
        <end position="39"/>
    </location>
</feature>
<dbReference type="RefSeq" id="WP_340328664.1">
    <property type="nucleotide sequence ID" value="NZ_JAZHOF010000002.1"/>
</dbReference>
<accession>A0AAW9RBT8</accession>
<protein>
    <submittedName>
        <fullName evidence="2">DUF3429 domain-containing protein</fullName>
    </submittedName>
</protein>
<dbReference type="InterPro" id="IPR021836">
    <property type="entry name" value="DUF3429"/>
</dbReference>
<keyword evidence="1" id="KW-1133">Transmembrane helix</keyword>
<evidence type="ECO:0000256" key="1">
    <source>
        <dbReference type="SAM" id="Phobius"/>
    </source>
</evidence>
<reference evidence="2 3" key="1">
    <citation type="submission" date="2024-02" db="EMBL/GenBank/DDBJ databases">
        <title>Genome analysis and characterization of Microbaculum marinisediminis sp. nov., isolated from marine sediment.</title>
        <authorList>
            <person name="Du Z.-J."/>
            <person name="Ye Y.-Q."/>
            <person name="Zhang Z.-R."/>
            <person name="Yuan S.-M."/>
            <person name="Zhang X.-Y."/>
        </authorList>
    </citation>
    <scope>NUCLEOTIDE SEQUENCE [LARGE SCALE GENOMIC DNA]</scope>
    <source>
        <strain evidence="2 3">SDUM1044001</strain>
    </source>
</reference>
<keyword evidence="1" id="KW-0812">Transmembrane</keyword>
<keyword evidence="1" id="KW-0472">Membrane</keyword>
<sequence length="161" mass="16620">MTVMSDRPVDSERAPLAATVIGWAGVIPFVVGAVGPMVIGDLGTAAFIAFATSVYGALVLSFLGGIRWGMAMSPLYGSARTHGFVLSIVPPIAAWAALILSGFEGQAVLIAAFVLQAWLDVKAVGEGRAPLWFAPLRVRLTAAAIVALLVTAVVEMAVISV</sequence>
<feature type="transmembrane region" description="Helical" evidence="1">
    <location>
        <begin position="46"/>
        <end position="66"/>
    </location>
</feature>
<evidence type="ECO:0000313" key="3">
    <source>
        <dbReference type="Proteomes" id="UP001378188"/>
    </source>
</evidence>
<dbReference type="PANTHER" id="PTHR15887">
    <property type="entry name" value="TRANSMEMBRANE PROTEIN 69"/>
    <property type="match status" value="1"/>
</dbReference>
<dbReference type="EMBL" id="JAZHOF010000002">
    <property type="protein sequence ID" value="MEJ8570972.1"/>
    <property type="molecule type" value="Genomic_DNA"/>
</dbReference>
<dbReference type="Proteomes" id="UP001378188">
    <property type="component" value="Unassembled WGS sequence"/>
</dbReference>